<organism evidence="3 4">
    <name type="scientific">Microcella pacifica</name>
    <dbReference type="NCBI Taxonomy" id="2591847"/>
    <lineage>
        <taxon>Bacteria</taxon>
        <taxon>Bacillati</taxon>
        <taxon>Actinomycetota</taxon>
        <taxon>Actinomycetes</taxon>
        <taxon>Micrococcales</taxon>
        <taxon>Microbacteriaceae</taxon>
        <taxon>Microcella</taxon>
    </lineage>
</organism>
<feature type="domain" description="Transcription regulator PadR N-terminal" evidence="2">
    <location>
        <begin position="26"/>
        <end position="81"/>
    </location>
</feature>
<dbReference type="EMBL" id="VIKT02000002">
    <property type="protein sequence ID" value="NHF61845.1"/>
    <property type="molecule type" value="Genomic_DNA"/>
</dbReference>
<evidence type="ECO:0000256" key="1">
    <source>
        <dbReference type="SAM" id="MobiDB-lite"/>
    </source>
</evidence>
<dbReference type="Pfam" id="PF03551">
    <property type="entry name" value="PadR"/>
    <property type="match status" value="1"/>
</dbReference>
<sequence>MFTMRRPSPQTATVLRALHERGPEWSHGYELCRALGLKAGTLYPILIRLADRNLVETAWEQEVPQGRPARHLYRLSTTGATFAATLPRPVGSDPTSPFTARPVLGEAGA</sequence>
<dbReference type="SUPFAM" id="SSF46785">
    <property type="entry name" value="Winged helix' DNA-binding domain"/>
    <property type="match status" value="1"/>
</dbReference>
<proteinExistence type="predicted"/>
<reference evidence="3 4" key="2">
    <citation type="submission" date="2020-03" db="EMBL/GenBank/DDBJ databases">
        <title>Chryseoglobus sp. isolated from a deep-sea seamount.</title>
        <authorList>
            <person name="Zhang D.-C."/>
        </authorList>
    </citation>
    <scope>NUCLEOTIDE SEQUENCE [LARGE SCALE GENOMIC DNA]</scope>
    <source>
        <strain evidence="3 4">KN1116</strain>
    </source>
</reference>
<reference evidence="3 4" key="1">
    <citation type="submission" date="2019-06" db="EMBL/GenBank/DDBJ databases">
        <authorList>
            <person name="De-Chao Zhang Q."/>
        </authorList>
    </citation>
    <scope>NUCLEOTIDE SEQUENCE [LARGE SCALE GENOMIC DNA]</scope>
    <source>
        <strain evidence="3 4">KN1116</strain>
    </source>
</reference>
<keyword evidence="4" id="KW-1185">Reference proteome</keyword>
<name>A0A9E5JLV1_9MICO</name>
<dbReference type="InterPro" id="IPR005149">
    <property type="entry name" value="Tscrpt_reg_PadR_N"/>
</dbReference>
<dbReference type="InterPro" id="IPR036388">
    <property type="entry name" value="WH-like_DNA-bd_sf"/>
</dbReference>
<dbReference type="AlphaFoldDB" id="A0A9E5JLV1"/>
<feature type="region of interest" description="Disordered" evidence="1">
    <location>
        <begin position="84"/>
        <end position="109"/>
    </location>
</feature>
<dbReference type="InterPro" id="IPR036390">
    <property type="entry name" value="WH_DNA-bd_sf"/>
</dbReference>
<accession>A0A9E5JLV1</accession>
<evidence type="ECO:0000313" key="3">
    <source>
        <dbReference type="EMBL" id="NHF61845.1"/>
    </source>
</evidence>
<evidence type="ECO:0000259" key="2">
    <source>
        <dbReference type="Pfam" id="PF03551"/>
    </source>
</evidence>
<gene>
    <name evidence="3" type="ORF">FK219_001085</name>
</gene>
<comment type="caution">
    <text evidence="3">The sequence shown here is derived from an EMBL/GenBank/DDBJ whole genome shotgun (WGS) entry which is preliminary data.</text>
</comment>
<dbReference type="Proteomes" id="UP000818266">
    <property type="component" value="Unassembled WGS sequence"/>
</dbReference>
<evidence type="ECO:0000313" key="4">
    <source>
        <dbReference type="Proteomes" id="UP000818266"/>
    </source>
</evidence>
<dbReference type="RefSeq" id="WP_152582765.1">
    <property type="nucleotide sequence ID" value="NZ_VIKT02000002.1"/>
</dbReference>
<dbReference type="OrthoDB" id="122286at2"/>
<dbReference type="Gene3D" id="1.10.10.10">
    <property type="entry name" value="Winged helix-like DNA-binding domain superfamily/Winged helix DNA-binding domain"/>
    <property type="match status" value="1"/>
</dbReference>
<protein>
    <submittedName>
        <fullName evidence="3">PadR family transcriptional regulator</fullName>
    </submittedName>
</protein>